<proteinExistence type="predicted"/>
<reference evidence="1 2" key="1">
    <citation type="journal article" date="2018" name="Nat. Ecol. Evol.">
        <title>Pezizomycetes genomes reveal the molecular basis of ectomycorrhizal truffle lifestyle.</title>
        <authorList>
            <person name="Murat C."/>
            <person name="Payen T."/>
            <person name="Noel B."/>
            <person name="Kuo A."/>
            <person name="Morin E."/>
            <person name="Chen J."/>
            <person name="Kohler A."/>
            <person name="Krizsan K."/>
            <person name="Balestrini R."/>
            <person name="Da Silva C."/>
            <person name="Montanini B."/>
            <person name="Hainaut M."/>
            <person name="Levati E."/>
            <person name="Barry K.W."/>
            <person name="Belfiori B."/>
            <person name="Cichocki N."/>
            <person name="Clum A."/>
            <person name="Dockter R.B."/>
            <person name="Fauchery L."/>
            <person name="Guy J."/>
            <person name="Iotti M."/>
            <person name="Le Tacon F."/>
            <person name="Lindquist E.A."/>
            <person name="Lipzen A."/>
            <person name="Malagnac F."/>
            <person name="Mello A."/>
            <person name="Molinier V."/>
            <person name="Miyauchi S."/>
            <person name="Poulain J."/>
            <person name="Riccioni C."/>
            <person name="Rubini A."/>
            <person name="Sitrit Y."/>
            <person name="Splivallo R."/>
            <person name="Traeger S."/>
            <person name="Wang M."/>
            <person name="Zifcakova L."/>
            <person name="Wipf D."/>
            <person name="Zambonelli A."/>
            <person name="Paolocci F."/>
            <person name="Nowrousian M."/>
            <person name="Ottonello S."/>
            <person name="Baldrian P."/>
            <person name="Spatafora J.W."/>
            <person name="Henrissat B."/>
            <person name="Nagy L.G."/>
            <person name="Aury J.M."/>
            <person name="Wincker P."/>
            <person name="Grigoriev I.V."/>
            <person name="Bonfante P."/>
            <person name="Martin F.M."/>
        </authorList>
    </citation>
    <scope>NUCLEOTIDE SEQUENCE [LARGE SCALE GENOMIC DNA]</scope>
    <source>
        <strain evidence="1 2">ATCC MYA-4762</strain>
    </source>
</reference>
<protein>
    <submittedName>
        <fullName evidence="1">Uncharacterized protein</fullName>
    </submittedName>
</protein>
<keyword evidence="2" id="KW-1185">Reference proteome</keyword>
<evidence type="ECO:0000313" key="2">
    <source>
        <dbReference type="Proteomes" id="UP000267821"/>
    </source>
</evidence>
<feature type="non-terminal residue" evidence="1">
    <location>
        <position position="1"/>
    </location>
</feature>
<dbReference type="AlphaFoldDB" id="A0A3N4LFA3"/>
<dbReference type="OrthoDB" id="5425597at2759"/>
<evidence type="ECO:0000313" key="1">
    <source>
        <dbReference type="EMBL" id="RPB20159.1"/>
    </source>
</evidence>
<organism evidence="1 2">
    <name type="scientific">Terfezia boudieri ATCC MYA-4762</name>
    <dbReference type="NCBI Taxonomy" id="1051890"/>
    <lineage>
        <taxon>Eukaryota</taxon>
        <taxon>Fungi</taxon>
        <taxon>Dikarya</taxon>
        <taxon>Ascomycota</taxon>
        <taxon>Pezizomycotina</taxon>
        <taxon>Pezizomycetes</taxon>
        <taxon>Pezizales</taxon>
        <taxon>Pezizaceae</taxon>
        <taxon>Terfezia</taxon>
    </lineage>
</organism>
<gene>
    <name evidence="1" type="ORF">L211DRAFT_841989</name>
</gene>
<accession>A0A3N4LFA3</accession>
<dbReference type="EMBL" id="ML121576">
    <property type="protein sequence ID" value="RPB20159.1"/>
    <property type="molecule type" value="Genomic_DNA"/>
</dbReference>
<dbReference type="Proteomes" id="UP000267821">
    <property type="component" value="Unassembled WGS sequence"/>
</dbReference>
<name>A0A3N4LFA3_9PEZI</name>
<dbReference type="InParanoid" id="A0A3N4LFA3"/>
<sequence length="70" mass="7579">YGVLLNIYPTKDPQPATNLMGLDDEIADTPATRQITITLANTARQASSTKTTRVSVSCTCKKSCANCRCR</sequence>